<keyword evidence="2" id="KW-0808">Transferase</keyword>
<name>A0A2R4WN12_9HYPH</name>
<feature type="domain" description="Methyltransferase type 11" evidence="1">
    <location>
        <begin position="45"/>
        <end position="142"/>
    </location>
</feature>
<accession>A0A2R4WN12</accession>
<keyword evidence="2" id="KW-0489">Methyltransferase</keyword>
<organism evidence="2 3">
    <name type="scientific">Methylobacterium currus</name>
    <dbReference type="NCBI Taxonomy" id="2051553"/>
    <lineage>
        <taxon>Bacteria</taxon>
        <taxon>Pseudomonadati</taxon>
        <taxon>Pseudomonadota</taxon>
        <taxon>Alphaproteobacteria</taxon>
        <taxon>Hyphomicrobiales</taxon>
        <taxon>Methylobacteriaceae</taxon>
        <taxon>Methylobacterium</taxon>
    </lineage>
</organism>
<proteinExistence type="predicted"/>
<evidence type="ECO:0000313" key="2">
    <source>
        <dbReference type="EMBL" id="AWB22895.1"/>
    </source>
</evidence>
<dbReference type="KEGG" id="mee:DA075_19950"/>
<sequence>MTGASSTAGYAAEAEALVSRYESIAFPDIHAAILPLLPAPPADLLDIGAGTGRDAAGFAALGYRVTAVEPTTELRLRAIALHPSPQIEWLDDGLPDLPALARHGEAFDVVMLTAVWMHLDEAERRRAMPRLVALMRAGGVMALSLRHGPVPPGRRMFDVSASETIDLAREHGLRCILCRTDEDAQLGRPGVTWDRIAFVKDGPGAGIPGLHAPETIA</sequence>
<evidence type="ECO:0000259" key="1">
    <source>
        <dbReference type="Pfam" id="PF08241"/>
    </source>
</evidence>
<dbReference type="CDD" id="cd02440">
    <property type="entry name" value="AdoMet_MTases"/>
    <property type="match status" value="1"/>
</dbReference>
<dbReference type="Gene3D" id="3.40.50.150">
    <property type="entry name" value="Vaccinia Virus protein VP39"/>
    <property type="match status" value="1"/>
</dbReference>
<evidence type="ECO:0000313" key="3">
    <source>
        <dbReference type="Proteomes" id="UP000244755"/>
    </source>
</evidence>
<dbReference type="InterPro" id="IPR029063">
    <property type="entry name" value="SAM-dependent_MTases_sf"/>
</dbReference>
<reference evidence="2 3" key="1">
    <citation type="submission" date="2018-04" db="EMBL/GenBank/DDBJ databases">
        <title>Methylobacterium sp. PR1016A genome.</title>
        <authorList>
            <person name="Park W."/>
        </authorList>
    </citation>
    <scope>NUCLEOTIDE SEQUENCE [LARGE SCALE GENOMIC DNA]</scope>
    <source>
        <strain evidence="2 3">PR1016A</strain>
    </source>
</reference>
<dbReference type="GO" id="GO:0032259">
    <property type="term" value="P:methylation"/>
    <property type="evidence" value="ECO:0007669"/>
    <property type="project" value="UniProtKB-KW"/>
</dbReference>
<dbReference type="GO" id="GO:0008757">
    <property type="term" value="F:S-adenosylmethionine-dependent methyltransferase activity"/>
    <property type="evidence" value="ECO:0007669"/>
    <property type="project" value="InterPro"/>
</dbReference>
<dbReference type="EMBL" id="CP028843">
    <property type="protein sequence ID" value="AWB22895.1"/>
    <property type="molecule type" value="Genomic_DNA"/>
</dbReference>
<gene>
    <name evidence="2" type="ORF">DA075_19950</name>
</gene>
<dbReference type="RefSeq" id="WP_099954695.1">
    <property type="nucleotide sequence ID" value="NZ_CP028843.1"/>
</dbReference>
<dbReference type="Pfam" id="PF08241">
    <property type="entry name" value="Methyltransf_11"/>
    <property type="match status" value="1"/>
</dbReference>
<dbReference type="AlphaFoldDB" id="A0A2R4WN12"/>
<dbReference type="Proteomes" id="UP000244755">
    <property type="component" value="Chromosome 1"/>
</dbReference>
<dbReference type="SUPFAM" id="SSF53335">
    <property type="entry name" value="S-adenosyl-L-methionine-dependent methyltransferases"/>
    <property type="match status" value="1"/>
</dbReference>
<keyword evidence="3" id="KW-1185">Reference proteome</keyword>
<dbReference type="InterPro" id="IPR013216">
    <property type="entry name" value="Methyltransf_11"/>
</dbReference>
<protein>
    <submittedName>
        <fullName evidence="2">Class I SAM-dependent methyltransferase</fullName>
    </submittedName>
</protein>
<dbReference type="OrthoDB" id="7348755at2"/>